<protein>
    <recommendedName>
        <fullName evidence="4">Transmembrane protein</fullName>
    </recommendedName>
</protein>
<dbReference type="AlphaFoldDB" id="A0A0V0QNR3"/>
<feature type="transmembrane region" description="Helical" evidence="1">
    <location>
        <begin position="399"/>
        <end position="418"/>
    </location>
</feature>
<keyword evidence="1" id="KW-0812">Transmembrane</keyword>
<evidence type="ECO:0000313" key="3">
    <source>
        <dbReference type="Proteomes" id="UP000054937"/>
    </source>
</evidence>
<feature type="transmembrane region" description="Helical" evidence="1">
    <location>
        <begin position="21"/>
        <end position="42"/>
    </location>
</feature>
<keyword evidence="1" id="KW-0472">Membrane</keyword>
<evidence type="ECO:0000313" key="2">
    <source>
        <dbReference type="EMBL" id="KRX03967.1"/>
    </source>
</evidence>
<keyword evidence="3" id="KW-1185">Reference proteome</keyword>
<dbReference type="EMBL" id="LDAU01000122">
    <property type="protein sequence ID" value="KRX03967.1"/>
    <property type="molecule type" value="Genomic_DNA"/>
</dbReference>
<evidence type="ECO:0000256" key="1">
    <source>
        <dbReference type="SAM" id="Phobius"/>
    </source>
</evidence>
<sequence>MPEISENQKKSLKQILRNIVNYRNSLFYSLLLILITSATYLYCETVGHQMNNQKQILDQILQQVKLPLIEGITIKYGLNQTCPENFPLQITKFQWPGSIEGCNCDDGLIDIKKCCWEGVCQDFTCKGKPIFSTNQTEIQGWKINQYDPFILCASTIDEINQFNSNNYLDEKGECIDKENFKLCTSENKNIDLNICIPKKYQCPIRDLFISQKMPKEIENLHQNMRNPQKFQSIYGNQQRKEQKEEEEQDFFFTDFLQIFPDQYLYINRESNAFPIQQFKIDEYKEICMNSQYSLYDETGDDYLLINRKRKVEDCLRDQNWRVLAQLKTIDFYQINKNFYDQVILTLPKMKLLEHDYTYLLYQQQQPISFECKNRLAHKKGYGVENLSSVINHLNIILEYQTPVGLSLLFFISFIETLLKYNNIFSYGLPDILKNKQERFYIKFMRSLLTTFKFILINAYLIILLSYTYYIHELFNVNEYLLNQNCFLQDKSMVNYLNEYYQINDKNSVYLICGQWCIIAFFLEPNFLKFFYNLVFVKNNQRAALKWIKDTFSIKINLDKNNPNKKVIEIVDNTNKDLKKQV</sequence>
<gene>
    <name evidence="2" type="ORF">PPERSA_12414</name>
</gene>
<keyword evidence="1" id="KW-1133">Transmembrane helix</keyword>
<organism evidence="2 3">
    <name type="scientific">Pseudocohnilembus persalinus</name>
    <name type="common">Ciliate</name>
    <dbReference type="NCBI Taxonomy" id="266149"/>
    <lineage>
        <taxon>Eukaryota</taxon>
        <taxon>Sar</taxon>
        <taxon>Alveolata</taxon>
        <taxon>Ciliophora</taxon>
        <taxon>Intramacronucleata</taxon>
        <taxon>Oligohymenophorea</taxon>
        <taxon>Scuticociliatia</taxon>
        <taxon>Philasterida</taxon>
        <taxon>Pseudocohnilembidae</taxon>
        <taxon>Pseudocohnilembus</taxon>
    </lineage>
</organism>
<name>A0A0V0QNR3_PSEPJ</name>
<feature type="transmembrane region" description="Helical" evidence="1">
    <location>
        <begin position="508"/>
        <end position="531"/>
    </location>
</feature>
<feature type="transmembrane region" description="Helical" evidence="1">
    <location>
        <begin position="447"/>
        <end position="469"/>
    </location>
</feature>
<accession>A0A0V0QNR3</accession>
<reference evidence="2 3" key="1">
    <citation type="journal article" date="2015" name="Sci. Rep.">
        <title>Genome of the facultative scuticociliatosis pathogen Pseudocohnilembus persalinus provides insight into its virulence through horizontal gene transfer.</title>
        <authorList>
            <person name="Xiong J."/>
            <person name="Wang G."/>
            <person name="Cheng J."/>
            <person name="Tian M."/>
            <person name="Pan X."/>
            <person name="Warren A."/>
            <person name="Jiang C."/>
            <person name="Yuan D."/>
            <person name="Miao W."/>
        </authorList>
    </citation>
    <scope>NUCLEOTIDE SEQUENCE [LARGE SCALE GENOMIC DNA]</scope>
    <source>
        <strain evidence="2">36N120E</strain>
    </source>
</reference>
<proteinExistence type="predicted"/>
<dbReference type="Proteomes" id="UP000054937">
    <property type="component" value="Unassembled WGS sequence"/>
</dbReference>
<evidence type="ECO:0008006" key="4">
    <source>
        <dbReference type="Google" id="ProtNLM"/>
    </source>
</evidence>
<dbReference type="InParanoid" id="A0A0V0QNR3"/>
<comment type="caution">
    <text evidence="2">The sequence shown here is derived from an EMBL/GenBank/DDBJ whole genome shotgun (WGS) entry which is preliminary data.</text>
</comment>